<evidence type="ECO:0000256" key="2">
    <source>
        <dbReference type="ARBA" id="ARBA00023157"/>
    </source>
</evidence>
<dbReference type="PANTHER" id="PTHR12411">
    <property type="entry name" value="CYSTEINE PROTEASE FAMILY C1-RELATED"/>
    <property type="match status" value="1"/>
</dbReference>
<evidence type="ECO:0000313" key="6">
    <source>
        <dbReference type="Proteomes" id="UP000823775"/>
    </source>
</evidence>
<protein>
    <submittedName>
        <fullName evidence="5">Uncharacterized protein</fullName>
    </submittedName>
</protein>
<dbReference type="Pfam" id="PF00112">
    <property type="entry name" value="Peptidase_C1"/>
    <property type="match status" value="1"/>
</dbReference>
<reference evidence="5 6" key="1">
    <citation type="journal article" date="2021" name="BMC Genomics">
        <title>Datura genome reveals duplications of psychoactive alkaloid biosynthetic genes and high mutation rate following tissue culture.</title>
        <authorList>
            <person name="Rajewski A."/>
            <person name="Carter-House D."/>
            <person name="Stajich J."/>
            <person name="Litt A."/>
        </authorList>
    </citation>
    <scope>NUCLEOTIDE SEQUENCE [LARGE SCALE GENOMIC DNA]</scope>
    <source>
        <strain evidence="5">AR-01</strain>
    </source>
</reference>
<sequence length="421" mass="46296">MSDSLFDRPNEFFPDGIVFKLFQDWKEKHGKSYNHVKEEKMRLEIFKSNVKYIMEKNSKRKSDSEQLVGLTIFADMSNEEFREVYSSKMKIPFNKKNTILMRKSSMTSSCDAPPALDWRKHGVVTEVNNQGNCGSCGAFSACGSMEGINAIVTGELISLSAQELVDCDSFDSGCDGGLMDSAFEWVINNGGIDSASDYPYTASQGTCNITKDKTKVAIIDGYQDVAQEESALLCAVAQEPVNVGNGYCSSNPDDIDHAVVIVGYGSKGVNEYWIIKNSWGTSWGMEGYAHIRRNTDLPYGVCAINATASYPTKESSSSPSPHLSPALPPPSPSPSECGDYHYCPSGQTCCCELESFRVCFVQGCCPYEDGVAVINQNTAAQEYGEYLGVAKTREIDQPALQWNRNHCVEMLKVASTIDTKE</sequence>
<name>A0ABS8RIR3_DATST</name>
<dbReference type="SUPFAM" id="SSF54001">
    <property type="entry name" value="Cysteine proteinases"/>
    <property type="match status" value="1"/>
</dbReference>
<dbReference type="Proteomes" id="UP000823775">
    <property type="component" value="Unassembled WGS sequence"/>
</dbReference>
<feature type="domain" description="Cathepsin propeptide inhibitor" evidence="4">
    <location>
        <begin position="22"/>
        <end position="81"/>
    </location>
</feature>
<dbReference type="InterPro" id="IPR013201">
    <property type="entry name" value="Prot_inhib_I29"/>
</dbReference>
<dbReference type="SMART" id="SM00645">
    <property type="entry name" value="Pept_C1"/>
    <property type="match status" value="1"/>
</dbReference>
<gene>
    <name evidence="5" type="ORF">HAX54_045258</name>
</gene>
<evidence type="ECO:0000256" key="1">
    <source>
        <dbReference type="ARBA" id="ARBA00008455"/>
    </source>
</evidence>
<organism evidence="5 6">
    <name type="scientific">Datura stramonium</name>
    <name type="common">Jimsonweed</name>
    <name type="synonym">Common thornapple</name>
    <dbReference type="NCBI Taxonomy" id="4076"/>
    <lineage>
        <taxon>Eukaryota</taxon>
        <taxon>Viridiplantae</taxon>
        <taxon>Streptophyta</taxon>
        <taxon>Embryophyta</taxon>
        <taxon>Tracheophyta</taxon>
        <taxon>Spermatophyta</taxon>
        <taxon>Magnoliopsida</taxon>
        <taxon>eudicotyledons</taxon>
        <taxon>Gunneridae</taxon>
        <taxon>Pentapetalae</taxon>
        <taxon>asterids</taxon>
        <taxon>lamiids</taxon>
        <taxon>Solanales</taxon>
        <taxon>Solanaceae</taxon>
        <taxon>Solanoideae</taxon>
        <taxon>Datureae</taxon>
        <taxon>Datura</taxon>
    </lineage>
</organism>
<evidence type="ECO:0000313" key="5">
    <source>
        <dbReference type="EMBL" id="MCD7446201.1"/>
    </source>
</evidence>
<keyword evidence="6" id="KW-1185">Reference proteome</keyword>
<dbReference type="InterPro" id="IPR039417">
    <property type="entry name" value="Peptidase_C1A_papain-like"/>
</dbReference>
<dbReference type="InterPro" id="IPR038765">
    <property type="entry name" value="Papain-like_cys_pep_sf"/>
</dbReference>
<dbReference type="InterPro" id="IPR025660">
    <property type="entry name" value="Pept_his_AS"/>
</dbReference>
<dbReference type="PROSITE" id="PS00639">
    <property type="entry name" value="THIOL_PROTEASE_HIS"/>
    <property type="match status" value="1"/>
</dbReference>
<dbReference type="CDD" id="cd02248">
    <property type="entry name" value="Peptidase_C1A"/>
    <property type="match status" value="1"/>
</dbReference>
<feature type="domain" description="Peptidase C1A papain C-terminal" evidence="3">
    <location>
        <begin position="112"/>
        <end position="312"/>
    </location>
</feature>
<evidence type="ECO:0000259" key="3">
    <source>
        <dbReference type="SMART" id="SM00645"/>
    </source>
</evidence>
<dbReference type="InterPro" id="IPR000668">
    <property type="entry name" value="Peptidase_C1A_C"/>
</dbReference>
<accession>A0ABS8RIR3</accession>
<keyword evidence="2" id="KW-1015">Disulfide bond</keyword>
<comment type="caution">
    <text evidence="5">The sequence shown here is derived from an EMBL/GenBank/DDBJ whole genome shotgun (WGS) entry which is preliminary data.</text>
</comment>
<dbReference type="Gene3D" id="3.90.70.10">
    <property type="entry name" value="Cysteine proteinases"/>
    <property type="match status" value="1"/>
</dbReference>
<dbReference type="SMART" id="SM00848">
    <property type="entry name" value="Inhibitor_I29"/>
    <property type="match status" value="1"/>
</dbReference>
<evidence type="ECO:0000259" key="4">
    <source>
        <dbReference type="SMART" id="SM00848"/>
    </source>
</evidence>
<dbReference type="SUPFAM" id="SSF57277">
    <property type="entry name" value="Granulin repeat"/>
    <property type="match status" value="1"/>
</dbReference>
<dbReference type="EMBL" id="JACEIK010000007">
    <property type="protein sequence ID" value="MCD7446201.1"/>
    <property type="molecule type" value="Genomic_DNA"/>
</dbReference>
<comment type="similarity">
    <text evidence="1">Belongs to the peptidase C1 family.</text>
</comment>
<dbReference type="InterPro" id="IPR013128">
    <property type="entry name" value="Peptidase_C1A"/>
</dbReference>
<dbReference type="PRINTS" id="PR00705">
    <property type="entry name" value="PAPAIN"/>
</dbReference>
<dbReference type="Pfam" id="PF08246">
    <property type="entry name" value="Inhibitor_I29"/>
    <property type="match status" value="1"/>
</dbReference>
<proteinExistence type="inferred from homology"/>